<feature type="binding site" evidence="6">
    <location>
        <position position="117"/>
    </location>
    <ligand>
        <name>FAD</name>
        <dbReference type="ChEBI" id="CHEBI:57692"/>
    </ligand>
</feature>
<dbReference type="InterPro" id="IPR017938">
    <property type="entry name" value="Riboflavin_synthase-like_b-brl"/>
</dbReference>
<feature type="binding site" evidence="6">
    <location>
        <position position="130"/>
    </location>
    <ligand>
        <name>FAD</name>
        <dbReference type="ChEBI" id="CHEBI:57692"/>
    </ligand>
</feature>
<sequence length="311" mass="34784">MMENIQFGSMETAVLVVAATTALFCVKVLFLSSDPVALDPKKVIDFTLIEREDTSHDTRRYRFALQSPDHVLGLPIGKHILLSANCGKDGKKCLRAYTPVSSDADMGYFDLVVKTYFPNVHPKFPDGGRMGMYMEEMKVGDSIGVRGPAGKITYSGRGQVLVEKGKMRESGFKRENNEKLYAKQIGMVCGGTGITPMLQIVRAAMKDPQDKTVFHLLFANKTEDDILLRSELEAFAKDHPESFKLWFTIDEAKDEWKYDTGFITQEMMEKHLPAPSDDTLLMICGPPPMVKFACLPGMAVIGHDFHNILEF</sequence>
<dbReference type="InterPro" id="IPR017927">
    <property type="entry name" value="FAD-bd_FR_type"/>
</dbReference>
<evidence type="ECO:0000256" key="5">
    <source>
        <dbReference type="ARBA" id="ARBA00023027"/>
    </source>
</evidence>
<feature type="domain" description="FAD-binding FR-type" evidence="8">
    <location>
        <begin position="41"/>
        <end position="155"/>
    </location>
</feature>
<dbReference type="PRINTS" id="PR00406">
    <property type="entry name" value="CYTB5RDTASE"/>
</dbReference>
<evidence type="ECO:0000259" key="8">
    <source>
        <dbReference type="PROSITE" id="PS51384"/>
    </source>
</evidence>
<dbReference type="InterPro" id="IPR001433">
    <property type="entry name" value="OxRdtase_FAD/NAD-bd"/>
</dbReference>
<gene>
    <name evidence="9" type="ORF">SARC_03231</name>
</gene>
<dbReference type="SUPFAM" id="SSF63380">
    <property type="entry name" value="Riboflavin synthase domain-like"/>
    <property type="match status" value="1"/>
</dbReference>
<reference evidence="9 10" key="1">
    <citation type="submission" date="2011-02" db="EMBL/GenBank/DDBJ databases">
        <title>The Genome Sequence of Sphaeroforma arctica JP610.</title>
        <authorList>
            <consortium name="The Broad Institute Genome Sequencing Platform"/>
            <person name="Russ C."/>
            <person name="Cuomo C."/>
            <person name="Young S.K."/>
            <person name="Zeng Q."/>
            <person name="Gargeya S."/>
            <person name="Alvarado L."/>
            <person name="Berlin A."/>
            <person name="Chapman S.B."/>
            <person name="Chen Z."/>
            <person name="Freedman E."/>
            <person name="Gellesch M."/>
            <person name="Goldberg J."/>
            <person name="Griggs A."/>
            <person name="Gujja S."/>
            <person name="Heilman E."/>
            <person name="Heiman D."/>
            <person name="Howarth C."/>
            <person name="Mehta T."/>
            <person name="Neiman D."/>
            <person name="Pearson M."/>
            <person name="Roberts A."/>
            <person name="Saif S."/>
            <person name="Shea T."/>
            <person name="Shenoy N."/>
            <person name="Sisk P."/>
            <person name="Stolte C."/>
            <person name="Sykes S."/>
            <person name="White J."/>
            <person name="Yandava C."/>
            <person name="Burger G."/>
            <person name="Gray M.W."/>
            <person name="Holland P.W.H."/>
            <person name="King N."/>
            <person name="Lang F.B.F."/>
            <person name="Roger A.J."/>
            <person name="Ruiz-Trillo I."/>
            <person name="Haas B."/>
            <person name="Nusbaum C."/>
            <person name="Birren B."/>
        </authorList>
    </citation>
    <scope>NUCLEOTIDE SEQUENCE [LARGE SCALE GENOMIC DNA]</scope>
    <source>
        <strain evidence="9 10">JP610</strain>
    </source>
</reference>
<evidence type="ECO:0000313" key="9">
    <source>
        <dbReference type="EMBL" id="KNC84558.1"/>
    </source>
</evidence>
<dbReference type="FunFam" id="2.40.30.10:FF:000021">
    <property type="entry name" value="NADH-cytochrome b5 reductase"/>
    <property type="match status" value="1"/>
</dbReference>
<dbReference type="InterPro" id="IPR001709">
    <property type="entry name" value="Flavoprot_Pyr_Nucl_cyt_Rdtase"/>
</dbReference>
<evidence type="ECO:0000256" key="6">
    <source>
        <dbReference type="PIRSR" id="PIRSR601834-1"/>
    </source>
</evidence>
<keyword evidence="5 7" id="KW-0520">NAD</keyword>
<keyword evidence="4 7" id="KW-0560">Oxidoreductase</keyword>
<dbReference type="GeneID" id="25903735"/>
<dbReference type="Pfam" id="PF00970">
    <property type="entry name" value="FAD_binding_6"/>
    <property type="match status" value="1"/>
</dbReference>
<dbReference type="OrthoDB" id="432685at2759"/>
<dbReference type="eggNOG" id="KOG0534">
    <property type="taxonomic scope" value="Eukaryota"/>
</dbReference>
<evidence type="ECO:0000256" key="2">
    <source>
        <dbReference type="ARBA" id="ARBA00022630"/>
    </source>
</evidence>
<feature type="binding site" evidence="6">
    <location>
        <position position="97"/>
    </location>
    <ligand>
        <name>FAD</name>
        <dbReference type="ChEBI" id="CHEBI:57692"/>
    </ligand>
</feature>
<feature type="binding site" evidence="6">
    <location>
        <position position="114"/>
    </location>
    <ligand>
        <name>FAD</name>
        <dbReference type="ChEBI" id="CHEBI:57692"/>
    </ligand>
</feature>
<dbReference type="RefSeq" id="XP_014158460.1">
    <property type="nucleotide sequence ID" value="XM_014302985.1"/>
</dbReference>
<dbReference type="FunFam" id="3.40.50.80:FF:000009">
    <property type="entry name" value="NADH-cytochrome b5 reductase"/>
    <property type="match status" value="1"/>
</dbReference>
<accession>A0A0L0G8J3</accession>
<feature type="binding site" evidence="6">
    <location>
        <position position="112"/>
    </location>
    <ligand>
        <name>FAD</name>
        <dbReference type="ChEBI" id="CHEBI:57692"/>
    </ligand>
</feature>
<evidence type="ECO:0000256" key="4">
    <source>
        <dbReference type="ARBA" id="ARBA00023002"/>
    </source>
</evidence>
<dbReference type="PANTHER" id="PTHR19370">
    <property type="entry name" value="NADH-CYTOCHROME B5 REDUCTASE"/>
    <property type="match status" value="1"/>
</dbReference>
<dbReference type="Gene3D" id="3.40.50.80">
    <property type="entry name" value="Nucleotide-binding domain of ferredoxin-NADP reductase (FNR) module"/>
    <property type="match status" value="1"/>
</dbReference>
<feature type="binding site" evidence="6">
    <location>
        <position position="95"/>
    </location>
    <ligand>
        <name>FAD</name>
        <dbReference type="ChEBI" id="CHEBI:57692"/>
    </ligand>
</feature>
<dbReference type="CDD" id="cd06183">
    <property type="entry name" value="cyt_b5_reduct_like"/>
    <property type="match status" value="1"/>
</dbReference>
<dbReference type="Pfam" id="PF00175">
    <property type="entry name" value="NAD_binding_1"/>
    <property type="match status" value="1"/>
</dbReference>
<dbReference type="EC" id="1.6.2.2" evidence="7"/>
<dbReference type="InterPro" id="IPR008333">
    <property type="entry name" value="Cbr1-like_FAD-bd_dom"/>
</dbReference>
<dbReference type="GO" id="GO:0090524">
    <property type="term" value="F:cytochrome-b5 reductase activity, acting on NADH"/>
    <property type="evidence" value="ECO:0007669"/>
    <property type="project" value="UniProtKB-EC"/>
</dbReference>
<proteinExistence type="inferred from homology"/>
<dbReference type="InterPro" id="IPR039261">
    <property type="entry name" value="FNR_nucleotide-bd"/>
</dbReference>
<evidence type="ECO:0000313" key="10">
    <source>
        <dbReference type="Proteomes" id="UP000054560"/>
    </source>
</evidence>
<dbReference type="PANTHER" id="PTHR19370:SF185">
    <property type="entry name" value="NADH-CYTOCHROME B5 REDUCTASE"/>
    <property type="match status" value="1"/>
</dbReference>
<dbReference type="GO" id="GO:0071949">
    <property type="term" value="F:FAD binding"/>
    <property type="evidence" value="ECO:0007669"/>
    <property type="project" value="TreeGrafter"/>
</dbReference>
<feature type="binding site" evidence="6">
    <location>
        <position position="195"/>
    </location>
    <ligand>
        <name>FAD</name>
        <dbReference type="ChEBI" id="CHEBI:57692"/>
    </ligand>
</feature>
<organism evidence="9 10">
    <name type="scientific">Sphaeroforma arctica JP610</name>
    <dbReference type="NCBI Taxonomy" id="667725"/>
    <lineage>
        <taxon>Eukaryota</taxon>
        <taxon>Ichthyosporea</taxon>
        <taxon>Ichthyophonida</taxon>
        <taxon>Sphaeroforma</taxon>
    </lineage>
</organism>
<evidence type="ECO:0000256" key="7">
    <source>
        <dbReference type="RuleBase" id="RU361226"/>
    </source>
</evidence>
<dbReference type="InterPro" id="IPR001834">
    <property type="entry name" value="CBR-like"/>
</dbReference>
<keyword evidence="2 6" id="KW-0285">Flavoprotein</keyword>
<protein>
    <recommendedName>
        <fullName evidence="7">NADH-cytochrome b5 reductase</fullName>
        <ecNumber evidence="7">1.6.2.2</ecNumber>
    </recommendedName>
</protein>
<dbReference type="STRING" id="667725.A0A0L0G8J3"/>
<dbReference type="Proteomes" id="UP000054560">
    <property type="component" value="Unassembled WGS sequence"/>
</dbReference>
<dbReference type="PROSITE" id="PS51384">
    <property type="entry name" value="FAD_FR"/>
    <property type="match status" value="1"/>
</dbReference>
<evidence type="ECO:0000256" key="3">
    <source>
        <dbReference type="ARBA" id="ARBA00022827"/>
    </source>
</evidence>
<comment type="cofactor">
    <cofactor evidence="1 6 7">
        <name>FAD</name>
        <dbReference type="ChEBI" id="CHEBI:57692"/>
    </cofactor>
</comment>
<dbReference type="EMBL" id="KQ241756">
    <property type="protein sequence ID" value="KNC84558.1"/>
    <property type="molecule type" value="Genomic_DNA"/>
</dbReference>
<evidence type="ECO:0000256" key="1">
    <source>
        <dbReference type="ARBA" id="ARBA00001974"/>
    </source>
</evidence>
<name>A0A0L0G8J3_9EUKA</name>
<dbReference type="PRINTS" id="PR00371">
    <property type="entry name" value="FPNCR"/>
</dbReference>
<comment type="similarity">
    <text evidence="7">Belongs to the flavoprotein pyridine nucleotide cytochrome reductase family.</text>
</comment>
<comment type="catalytic activity">
    <reaction evidence="7">
        <text>2 Fe(III)-[cytochrome b5] + NADH = 2 Fe(II)-[cytochrome b5] + NAD(+) + H(+)</text>
        <dbReference type="Rhea" id="RHEA:46680"/>
        <dbReference type="Rhea" id="RHEA-COMP:10438"/>
        <dbReference type="Rhea" id="RHEA-COMP:10439"/>
        <dbReference type="ChEBI" id="CHEBI:15378"/>
        <dbReference type="ChEBI" id="CHEBI:29033"/>
        <dbReference type="ChEBI" id="CHEBI:29034"/>
        <dbReference type="ChEBI" id="CHEBI:57540"/>
        <dbReference type="ChEBI" id="CHEBI:57945"/>
        <dbReference type="EC" id="1.6.2.2"/>
    </reaction>
</comment>
<dbReference type="Gene3D" id="2.40.30.10">
    <property type="entry name" value="Translation factors"/>
    <property type="match status" value="1"/>
</dbReference>
<keyword evidence="3 6" id="KW-0274">FAD</keyword>
<dbReference type="SUPFAM" id="SSF52343">
    <property type="entry name" value="Ferredoxin reductase-like, C-terminal NADP-linked domain"/>
    <property type="match status" value="1"/>
</dbReference>
<keyword evidence="10" id="KW-1185">Reference proteome</keyword>
<dbReference type="AlphaFoldDB" id="A0A0L0G8J3"/>